<evidence type="ECO:0000259" key="1">
    <source>
        <dbReference type="PROSITE" id="PS51819"/>
    </source>
</evidence>
<dbReference type="PROSITE" id="PS51819">
    <property type="entry name" value="VOC"/>
    <property type="match status" value="1"/>
</dbReference>
<dbReference type="InterPro" id="IPR004360">
    <property type="entry name" value="Glyas_Fos-R_dOase_dom"/>
</dbReference>
<dbReference type="Gene3D" id="3.30.720.120">
    <property type="match status" value="1"/>
</dbReference>
<dbReference type="SUPFAM" id="SSF54593">
    <property type="entry name" value="Glyoxalase/Bleomycin resistance protein/Dihydroxybiphenyl dioxygenase"/>
    <property type="match status" value="1"/>
</dbReference>
<feature type="domain" description="VOC" evidence="1">
    <location>
        <begin position="9"/>
        <end position="125"/>
    </location>
</feature>
<evidence type="ECO:0000313" key="3">
    <source>
        <dbReference type="Proteomes" id="UP000320722"/>
    </source>
</evidence>
<dbReference type="PANTHER" id="PTHR34109">
    <property type="entry name" value="BNAUNNG04460D PROTEIN-RELATED"/>
    <property type="match status" value="1"/>
</dbReference>
<dbReference type="Proteomes" id="UP000320722">
    <property type="component" value="Chromosome"/>
</dbReference>
<dbReference type="InterPro" id="IPR037523">
    <property type="entry name" value="VOC_core"/>
</dbReference>
<dbReference type="CDD" id="cd07246">
    <property type="entry name" value="VOC_like"/>
    <property type="match status" value="1"/>
</dbReference>
<proteinExistence type="predicted"/>
<dbReference type="Pfam" id="PF00903">
    <property type="entry name" value="Glyoxalase"/>
    <property type="match status" value="1"/>
</dbReference>
<reference evidence="2 3" key="1">
    <citation type="submission" date="2019-02" db="EMBL/GenBank/DDBJ databases">
        <title>Deep-cultivation of Planctomycetes and their phenomic and genomic characterization uncovers novel biology.</title>
        <authorList>
            <person name="Wiegand S."/>
            <person name="Jogler M."/>
            <person name="Boedeker C."/>
            <person name="Pinto D."/>
            <person name="Vollmers J."/>
            <person name="Rivas-Marin E."/>
            <person name="Kohn T."/>
            <person name="Peeters S.H."/>
            <person name="Heuer A."/>
            <person name="Rast P."/>
            <person name="Oberbeckmann S."/>
            <person name="Bunk B."/>
            <person name="Jeske O."/>
            <person name="Meyerdierks A."/>
            <person name="Storesund J.E."/>
            <person name="Kallscheuer N."/>
            <person name="Luecker S."/>
            <person name="Lage O.M."/>
            <person name="Pohl T."/>
            <person name="Merkel B.J."/>
            <person name="Hornburger P."/>
            <person name="Mueller R.-W."/>
            <person name="Bruemmer F."/>
            <person name="Labrenz M."/>
            <person name="Spormann A.M."/>
            <person name="Op den Camp H."/>
            <person name="Overmann J."/>
            <person name="Amann R."/>
            <person name="Jetten M.S.M."/>
            <person name="Mascher T."/>
            <person name="Medema M.H."/>
            <person name="Devos D.P."/>
            <person name="Kaster A.-K."/>
            <person name="Ovreas L."/>
            <person name="Rohde M."/>
            <person name="Galperin M.Y."/>
            <person name="Jogler C."/>
        </authorList>
    </citation>
    <scope>NUCLEOTIDE SEQUENCE [LARGE SCALE GENOMIC DNA]</scope>
    <source>
        <strain evidence="2 3">V6</strain>
    </source>
</reference>
<dbReference type="PANTHER" id="PTHR34109:SF1">
    <property type="entry name" value="VOC DOMAIN-CONTAINING PROTEIN"/>
    <property type="match status" value="1"/>
</dbReference>
<dbReference type="Gene3D" id="3.30.720.110">
    <property type="match status" value="1"/>
</dbReference>
<sequence>MAPHYIPDGYHAVTPYLLVEGAARLIEFVTLVFDATTELISYHEDKIGHATLRIGDSTVELADACEEWGPTSAALHVYVPDVDLTYQKALEAGALSQRGPADQFYGERSASVKDPFGIQWHIATQTEVLSKEELLRRADEFKLLQSQQQQHQQ</sequence>
<protein>
    <submittedName>
        <fullName evidence="2">Glyoxalase-like domain protein</fullName>
    </submittedName>
</protein>
<dbReference type="InterPro" id="IPR029068">
    <property type="entry name" value="Glyas_Bleomycin-R_OHBP_Dase"/>
</dbReference>
<accession>A0A517W9Y0</accession>
<gene>
    <name evidence="2" type="ORF">V6x_17350</name>
</gene>
<dbReference type="AlphaFoldDB" id="A0A517W9Y0"/>
<dbReference type="EMBL" id="CP036347">
    <property type="protein sequence ID" value="QDU02047.1"/>
    <property type="molecule type" value="Genomic_DNA"/>
</dbReference>
<dbReference type="RefSeq" id="WP_145038515.1">
    <property type="nucleotide sequence ID" value="NZ_CP036347.1"/>
</dbReference>
<evidence type="ECO:0000313" key="2">
    <source>
        <dbReference type="EMBL" id="QDU02047.1"/>
    </source>
</evidence>
<name>A0A517W9Y0_9PLAN</name>
<organism evidence="2 3">
    <name type="scientific">Gimesia chilikensis</name>
    <dbReference type="NCBI Taxonomy" id="2605989"/>
    <lineage>
        <taxon>Bacteria</taxon>
        <taxon>Pseudomonadati</taxon>
        <taxon>Planctomycetota</taxon>
        <taxon>Planctomycetia</taxon>
        <taxon>Planctomycetales</taxon>
        <taxon>Planctomycetaceae</taxon>
        <taxon>Gimesia</taxon>
    </lineage>
</organism>